<sequence length="109" mass="11720">MFNNASIAGLLCMQMRKSEKADFERVVGINLVGSYLGMKHAACVMISVHRGSIVMTASMASTVPGMASTAYTCSKHAMVGLIRSAALERGQFGVRVNCVSLYRVATDRK</sequence>
<dbReference type="Proteomes" id="UP000504607">
    <property type="component" value="Chromosome 3"/>
</dbReference>
<proteinExistence type="inferred from homology"/>
<dbReference type="GO" id="GO:0016491">
    <property type="term" value="F:oxidoreductase activity"/>
    <property type="evidence" value="ECO:0007669"/>
    <property type="project" value="UniProtKB-KW"/>
</dbReference>
<reference evidence="4" key="1">
    <citation type="submission" date="2025-08" db="UniProtKB">
        <authorList>
            <consortium name="RefSeq"/>
        </authorList>
    </citation>
    <scope>IDENTIFICATION</scope>
</reference>
<dbReference type="AlphaFoldDB" id="A0A6I9QXU9"/>
<evidence type="ECO:0000256" key="2">
    <source>
        <dbReference type="ARBA" id="ARBA00023002"/>
    </source>
</evidence>
<dbReference type="InterPro" id="IPR002347">
    <property type="entry name" value="SDR_fam"/>
</dbReference>
<dbReference type="SUPFAM" id="SSF51735">
    <property type="entry name" value="NAD(P)-binding Rossmann-fold domains"/>
    <property type="match status" value="1"/>
</dbReference>
<dbReference type="Pfam" id="PF00106">
    <property type="entry name" value="adh_short"/>
    <property type="match status" value="1"/>
</dbReference>
<gene>
    <name evidence="4" type="primary">LOC105041567</name>
</gene>
<dbReference type="PRINTS" id="PR00081">
    <property type="entry name" value="GDHRDH"/>
</dbReference>
<dbReference type="Gene3D" id="3.40.50.720">
    <property type="entry name" value="NAD(P)-binding Rossmann-like Domain"/>
    <property type="match status" value="1"/>
</dbReference>
<name>A0A6I9QXU9_ELAGV</name>
<evidence type="ECO:0000313" key="4">
    <source>
        <dbReference type="RefSeq" id="XP_010916814.1"/>
    </source>
</evidence>
<evidence type="ECO:0000313" key="3">
    <source>
        <dbReference type="Proteomes" id="UP000504607"/>
    </source>
</evidence>
<organism evidence="3 4">
    <name type="scientific">Elaeis guineensis var. tenera</name>
    <name type="common">Oil palm</name>
    <dbReference type="NCBI Taxonomy" id="51953"/>
    <lineage>
        <taxon>Eukaryota</taxon>
        <taxon>Viridiplantae</taxon>
        <taxon>Streptophyta</taxon>
        <taxon>Embryophyta</taxon>
        <taxon>Tracheophyta</taxon>
        <taxon>Spermatophyta</taxon>
        <taxon>Magnoliopsida</taxon>
        <taxon>Liliopsida</taxon>
        <taxon>Arecaceae</taxon>
        <taxon>Arecoideae</taxon>
        <taxon>Cocoseae</taxon>
        <taxon>Elaeidinae</taxon>
        <taxon>Elaeis</taxon>
    </lineage>
</organism>
<dbReference type="OrthoDB" id="1933718at2759"/>
<dbReference type="InParanoid" id="A0A6I9QXU9"/>
<dbReference type="InterPro" id="IPR020904">
    <property type="entry name" value="Sc_DH/Rdtase_CS"/>
</dbReference>
<dbReference type="PANTHER" id="PTHR43180">
    <property type="entry name" value="3-OXOACYL-(ACYL-CARRIER-PROTEIN) REDUCTASE (AFU_ORTHOLOGUE AFUA_6G11210)"/>
    <property type="match status" value="1"/>
</dbReference>
<accession>A0A6I9QXU9</accession>
<comment type="similarity">
    <text evidence="1">Belongs to the short-chain dehydrogenases/reductases (SDR) family.</text>
</comment>
<dbReference type="PROSITE" id="PS00061">
    <property type="entry name" value="ADH_SHORT"/>
    <property type="match status" value="1"/>
</dbReference>
<dbReference type="KEGG" id="egu:105041567"/>
<protein>
    <submittedName>
        <fullName evidence="4">Momilactone A synthase-like</fullName>
    </submittedName>
</protein>
<dbReference type="RefSeq" id="XP_010916814.1">
    <property type="nucleotide sequence ID" value="XM_010918512.1"/>
</dbReference>
<dbReference type="PANTHER" id="PTHR43180:SF30">
    <property type="entry name" value="MOMILACTONE A SYNTHASE"/>
    <property type="match status" value="1"/>
</dbReference>
<dbReference type="GeneID" id="105041567"/>
<dbReference type="InterPro" id="IPR036291">
    <property type="entry name" value="NAD(P)-bd_dom_sf"/>
</dbReference>
<keyword evidence="2" id="KW-0560">Oxidoreductase</keyword>
<evidence type="ECO:0000256" key="1">
    <source>
        <dbReference type="ARBA" id="ARBA00006484"/>
    </source>
</evidence>
<keyword evidence="3" id="KW-1185">Reference proteome</keyword>